<keyword evidence="3 9" id="KW-0808">Transferase</keyword>
<protein>
    <recommendedName>
        <fullName evidence="9">RNA polymerase sigma-54 factor</fullName>
    </recommendedName>
</protein>
<dbReference type="Gene3D" id="1.10.10.60">
    <property type="entry name" value="Homeodomain-like"/>
    <property type="match status" value="1"/>
</dbReference>
<evidence type="ECO:0000256" key="9">
    <source>
        <dbReference type="PIRNR" id="PIRNR000774"/>
    </source>
</evidence>
<sequence length="450" mass="50057">MKSAYTHLIRQTGTLNHAMMQTAKVMRMNGLELQEHLATTVERNPFVDIDRGVQGTGTSKDVWTEREIPSDTRTSLYRHLACQFPLVFDNDTDMRVALVFLEEVDPNGWLAVPVEHLAQTSGFDPADCERVLGQLQTLEPAGVFARDLKECLRLQAMDRGLLDEVMAALITHLDLLLTHELPKLARRLNTDPQSLAKRLEHIRRMDPKPGQAFSFDTVTQTASDVLVSVTDQGLSFELSRSSFPTIRMSPAFGVNGQTQSPHRAELIELVREAKALRTAVEMRRSTTLLVVAAIFTRQRDFLAHGYTALCPMRMGDIADDVSVSEATVSRIVSGLTIQCPLGNIKAKSLFCSPVSMCDQPKTRHVALQMIKTLIADEDKNAPLSDRKITALLQNAGIEVSRRTITKYRHSLGLEAPGIRRKNAKLSELTAHVRVADGCRRGDLRRSGRDG</sequence>
<dbReference type="Proteomes" id="UP001255416">
    <property type="component" value="Unassembled WGS sequence"/>
</dbReference>
<dbReference type="Pfam" id="PF00309">
    <property type="entry name" value="Sigma54_AID"/>
    <property type="match status" value="1"/>
</dbReference>
<evidence type="ECO:0000259" key="11">
    <source>
        <dbReference type="Pfam" id="PF04963"/>
    </source>
</evidence>
<keyword evidence="13" id="KW-1185">Reference proteome</keyword>
<dbReference type="InterPro" id="IPR000394">
    <property type="entry name" value="RNA_pol_sigma_54"/>
</dbReference>
<reference evidence="13" key="1">
    <citation type="submission" date="2023-05" db="EMBL/GenBank/DDBJ databases">
        <title>Sedimentitalea sp. nov. JM2-8.</title>
        <authorList>
            <person name="Huang J."/>
        </authorList>
    </citation>
    <scope>NUCLEOTIDE SEQUENCE [LARGE SCALE GENOMIC DNA]</scope>
    <source>
        <strain evidence="13">KHS03</strain>
    </source>
</reference>
<dbReference type="PIRSF" id="PIRSF000774">
    <property type="entry name" value="RpoN"/>
    <property type="match status" value="1"/>
</dbReference>
<gene>
    <name evidence="12" type="primary">rpoN</name>
    <name evidence="12" type="ORF">QO231_11375</name>
</gene>
<keyword evidence="5 9" id="KW-0805">Transcription regulation</keyword>
<feature type="domain" description="RNA polymerase sigma factor 54 core-binding" evidence="11">
    <location>
        <begin position="72"/>
        <end position="250"/>
    </location>
</feature>
<dbReference type="PROSITE" id="PS00718">
    <property type="entry name" value="SIGMA54_2"/>
    <property type="match status" value="1"/>
</dbReference>
<dbReference type="InterPro" id="IPR007634">
    <property type="entry name" value="RNA_pol_sigma_54_DNA-bd"/>
</dbReference>
<dbReference type="NCBIfam" id="TIGR02395">
    <property type="entry name" value="rpoN_sigma"/>
    <property type="match status" value="1"/>
</dbReference>
<comment type="caution">
    <text evidence="12">The sequence shown here is derived from an EMBL/GenBank/DDBJ whole genome shotgun (WGS) entry which is preliminary data.</text>
</comment>
<evidence type="ECO:0000256" key="3">
    <source>
        <dbReference type="ARBA" id="ARBA00022679"/>
    </source>
</evidence>
<keyword evidence="6 9" id="KW-0731">Sigma factor</keyword>
<accession>A0ABU3VE47</accession>
<dbReference type="PRINTS" id="PR00045">
    <property type="entry name" value="SIGMA54FCT"/>
</dbReference>
<dbReference type="PANTHER" id="PTHR32248:SF4">
    <property type="entry name" value="RNA POLYMERASE SIGMA-54 FACTOR"/>
    <property type="match status" value="1"/>
</dbReference>
<evidence type="ECO:0000256" key="6">
    <source>
        <dbReference type="ARBA" id="ARBA00023082"/>
    </source>
</evidence>
<dbReference type="EMBL" id="JASMWN010000007">
    <property type="protein sequence ID" value="MDU9004452.1"/>
    <property type="molecule type" value="Genomic_DNA"/>
</dbReference>
<comment type="function">
    <text evidence="9">Sigma factors are initiation factors that promote the attachment of RNA polymerase to specific initiation sites and are then released.</text>
</comment>
<evidence type="ECO:0000256" key="7">
    <source>
        <dbReference type="ARBA" id="ARBA00023125"/>
    </source>
</evidence>
<dbReference type="PROSITE" id="PS50044">
    <property type="entry name" value="SIGMA54_3"/>
    <property type="match status" value="1"/>
</dbReference>
<keyword evidence="8 9" id="KW-0804">Transcription</keyword>
<keyword evidence="7 9" id="KW-0238">DNA-binding</keyword>
<keyword evidence="4 9" id="KW-0548">Nucleotidyltransferase</keyword>
<feature type="domain" description="RNA polymerase sigma factor 54 DNA-binding" evidence="10">
    <location>
        <begin position="268"/>
        <end position="419"/>
    </location>
</feature>
<evidence type="ECO:0000256" key="8">
    <source>
        <dbReference type="ARBA" id="ARBA00023163"/>
    </source>
</evidence>
<evidence type="ECO:0000256" key="4">
    <source>
        <dbReference type="ARBA" id="ARBA00022695"/>
    </source>
</evidence>
<dbReference type="RefSeq" id="WP_316776177.1">
    <property type="nucleotide sequence ID" value="NZ_JASMWN010000007.1"/>
</dbReference>
<evidence type="ECO:0000313" key="13">
    <source>
        <dbReference type="Proteomes" id="UP001255416"/>
    </source>
</evidence>
<keyword evidence="2 9" id="KW-0240">DNA-directed RNA polymerase</keyword>
<comment type="similarity">
    <text evidence="1 9">Belongs to the sigma-54 factor family.</text>
</comment>
<dbReference type="Pfam" id="PF04963">
    <property type="entry name" value="Sigma54_CBD"/>
    <property type="match status" value="1"/>
</dbReference>
<evidence type="ECO:0000256" key="2">
    <source>
        <dbReference type="ARBA" id="ARBA00022478"/>
    </source>
</evidence>
<evidence type="ECO:0000259" key="10">
    <source>
        <dbReference type="Pfam" id="PF04552"/>
    </source>
</evidence>
<dbReference type="Gene3D" id="1.10.10.1330">
    <property type="entry name" value="RNA polymerase sigma-54 factor, core-binding domain"/>
    <property type="match status" value="1"/>
</dbReference>
<organism evidence="12 13">
    <name type="scientific">Sedimentitalea todarodis</name>
    <dbReference type="NCBI Taxonomy" id="1631240"/>
    <lineage>
        <taxon>Bacteria</taxon>
        <taxon>Pseudomonadati</taxon>
        <taxon>Pseudomonadota</taxon>
        <taxon>Alphaproteobacteria</taxon>
        <taxon>Rhodobacterales</taxon>
        <taxon>Paracoccaceae</taxon>
        <taxon>Sedimentitalea</taxon>
    </lineage>
</organism>
<dbReference type="InterPro" id="IPR038709">
    <property type="entry name" value="RpoN_core-bd_sf"/>
</dbReference>
<dbReference type="Pfam" id="PF04552">
    <property type="entry name" value="Sigma54_DBD"/>
    <property type="match status" value="1"/>
</dbReference>
<evidence type="ECO:0000256" key="5">
    <source>
        <dbReference type="ARBA" id="ARBA00023015"/>
    </source>
</evidence>
<dbReference type="PANTHER" id="PTHR32248">
    <property type="entry name" value="RNA POLYMERASE SIGMA-54 FACTOR"/>
    <property type="match status" value="1"/>
</dbReference>
<evidence type="ECO:0000313" key="12">
    <source>
        <dbReference type="EMBL" id="MDU9004452.1"/>
    </source>
</evidence>
<evidence type="ECO:0000256" key="1">
    <source>
        <dbReference type="ARBA" id="ARBA00008798"/>
    </source>
</evidence>
<dbReference type="InterPro" id="IPR007046">
    <property type="entry name" value="RNA_pol_sigma_54_core-bd"/>
</dbReference>
<proteinExistence type="inferred from homology"/>
<name>A0ABU3VE47_9RHOB</name>